<comment type="similarity">
    <text evidence="5 6">Belongs to the anion channel-forming bestrophin (TC 1.A.46) family. Calcium-sensitive chloride channel subfamily.</text>
</comment>
<dbReference type="AlphaFoldDB" id="A0A8R1I9C6"/>
<dbReference type="GO" id="GO:0005886">
    <property type="term" value="C:plasma membrane"/>
    <property type="evidence" value="ECO:0007669"/>
    <property type="project" value="UniProtKB-SubCell"/>
</dbReference>
<dbReference type="EnsemblMetazoa" id="CJA26855a.1">
    <property type="protein sequence ID" value="CJA26855a.1"/>
    <property type="gene ID" value="WBGene00182427"/>
</dbReference>
<dbReference type="PANTHER" id="PTHR10736:SF7">
    <property type="entry name" value="BESTROPHIN HOMOLOG"/>
    <property type="match status" value="1"/>
</dbReference>
<dbReference type="Proteomes" id="UP000005237">
    <property type="component" value="Unassembled WGS sequence"/>
</dbReference>
<evidence type="ECO:0000256" key="1">
    <source>
        <dbReference type="ARBA" id="ARBA00004141"/>
    </source>
</evidence>
<evidence type="ECO:0000256" key="4">
    <source>
        <dbReference type="ARBA" id="ARBA00023136"/>
    </source>
</evidence>
<evidence type="ECO:0000256" key="2">
    <source>
        <dbReference type="ARBA" id="ARBA00022692"/>
    </source>
</evidence>
<evidence type="ECO:0000256" key="5">
    <source>
        <dbReference type="ARBA" id="ARBA00034769"/>
    </source>
</evidence>
<name>A0A8R1I9C6_CAEJA</name>
<proteinExistence type="inferred from homology"/>
<keyword evidence="8" id="KW-1185">Reference proteome</keyword>
<evidence type="ECO:0000256" key="6">
    <source>
        <dbReference type="RuleBase" id="RU363126"/>
    </source>
</evidence>
<evidence type="ECO:0000313" key="7">
    <source>
        <dbReference type="EnsemblMetazoa" id="CJA26855a.1"/>
    </source>
</evidence>
<dbReference type="InterPro" id="IPR000615">
    <property type="entry name" value="Bestrophin"/>
</dbReference>
<evidence type="ECO:0000256" key="3">
    <source>
        <dbReference type="ARBA" id="ARBA00022989"/>
    </source>
</evidence>
<dbReference type="GO" id="GO:0034707">
    <property type="term" value="C:chloride channel complex"/>
    <property type="evidence" value="ECO:0007669"/>
    <property type="project" value="UniProtKB-KW"/>
</dbReference>
<sequence length="165" mass="18645">MQTNADASAAKGVVFGWNEDNFINLLYIFGSCCVGHVWSSPWCKSPIGIIKLLVTTALTIAQYIRGTSERARLIRRNCVRYMIVAQAMVFRDVSPAIRRRFPTMGHLVKAGLLSEDELVEFDAIKSPQSKYWQPIQWLFSLVTVAKEEGLIADSFLYVDLIDVRV</sequence>
<comment type="subcellular location">
    <subcellularLocation>
        <location evidence="6">Cell membrane</location>
        <topology evidence="6">Multi-pass membrane protein</topology>
    </subcellularLocation>
    <subcellularLocation>
        <location evidence="1">Membrane</location>
        <topology evidence="1">Multi-pass membrane protein</topology>
    </subcellularLocation>
</comment>
<organism evidence="7 8">
    <name type="scientific">Caenorhabditis japonica</name>
    <dbReference type="NCBI Taxonomy" id="281687"/>
    <lineage>
        <taxon>Eukaryota</taxon>
        <taxon>Metazoa</taxon>
        <taxon>Ecdysozoa</taxon>
        <taxon>Nematoda</taxon>
        <taxon>Chromadorea</taxon>
        <taxon>Rhabditida</taxon>
        <taxon>Rhabditina</taxon>
        <taxon>Rhabditomorpha</taxon>
        <taxon>Rhabditoidea</taxon>
        <taxon>Rhabditidae</taxon>
        <taxon>Peloderinae</taxon>
        <taxon>Caenorhabditis</taxon>
    </lineage>
</organism>
<accession>A0A8R1I9C6</accession>
<dbReference type="PANTHER" id="PTHR10736">
    <property type="entry name" value="BESTROPHIN"/>
    <property type="match status" value="1"/>
</dbReference>
<keyword evidence="6" id="KW-0813">Transport</keyword>
<protein>
    <recommendedName>
        <fullName evidence="6">Bestrophin homolog</fullName>
    </recommendedName>
</protein>
<keyword evidence="6" id="KW-1003">Cell membrane</keyword>
<keyword evidence="6" id="KW-0406">Ion transport</keyword>
<keyword evidence="6" id="KW-0868">Chloride</keyword>
<keyword evidence="2" id="KW-0812">Transmembrane</keyword>
<reference evidence="8" key="1">
    <citation type="submission" date="2010-08" db="EMBL/GenBank/DDBJ databases">
        <authorList>
            <consortium name="Caenorhabditis japonica Sequencing Consortium"/>
            <person name="Wilson R.K."/>
        </authorList>
    </citation>
    <scope>NUCLEOTIDE SEQUENCE [LARGE SCALE GENOMIC DNA]</scope>
    <source>
        <strain evidence="8">DF5081</strain>
    </source>
</reference>
<keyword evidence="6" id="KW-0407">Ion channel</keyword>
<comment type="function">
    <text evidence="6">Forms chloride channels.</text>
</comment>
<keyword evidence="6" id="KW-0869">Chloride channel</keyword>
<dbReference type="Pfam" id="PF01062">
    <property type="entry name" value="Bestrophin"/>
    <property type="match status" value="1"/>
</dbReference>
<keyword evidence="3" id="KW-1133">Transmembrane helix</keyword>
<dbReference type="GO" id="GO:0005254">
    <property type="term" value="F:chloride channel activity"/>
    <property type="evidence" value="ECO:0007669"/>
    <property type="project" value="UniProtKB-KW"/>
</dbReference>
<keyword evidence="4" id="KW-0472">Membrane</keyword>
<reference evidence="7" key="2">
    <citation type="submission" date="2022-06" db="UniProtKB">
        <authorList>
            <consortium name="EnsemblMetazoa"/>
        </authorList>
    </citation>
    <scope>IDENTIFICATION</scope>
    <source>
        <strain evidence="7">DF5081</strain>
    </source>
</reference>
<dbReference type="InterPro" id="IPR021134">
    <property type="entry name" value="Bestrophin-like"/>
</dbReference>
<evidence type="ECO:0000313" key="8">
    <source>
        <dbReference type="Proteomes" id="UP000005237"/>
    </source>
</evidence>